<sequence length="346" mass="37247">MEDLLPGRVVPVRVAEVRPLVSGIVRERLFTEGDTVAAGQPLYRVDPTVFRAEVAGASATTERQRAALATAEREAERASRLASMGALSEQALHNAQSTLDLARADLAVSEASLARSRISLRYATVTAPIAGRIGLSRVTEGALVGTADPLPMVTIQQLDEVYVDIRQPASRYEELRQRSARGELERSDGLPVRLLSMRGEPYEVEGRLLSTDVNVDLTTSELTLRVLVPNADLDLLPGMFVRARIPFGREPSAITVPQQAVLHDPALGESVLVVAEGDVVAVRSVRTGRVVDGHQIVREGLAAGDRVIVEGQDRLAPGMSVRPTPWEVEVAREDHGPTSAPDTASE</sequence>
<dbReference type="GO" id="GO:0022857">
    <property type="term" value="F:transmembrane transporter activity"/>
    <property type="evidence" value="ECO:0007669"/>
    <property type="project" value="InterPro"/>
</dbReference>
<evidence type="ECO:0000259" key="4">
    <source>
        <dbReference type="Pfam" id="PF25944"/>
    </source>
</evidence>
<dbReference type="PANTHER" id="PTHR30158">
    <property type="entry name" value="ACRA/E-RELATED COMPONENT OF DRUG EFFLUX TRANSPORTER"/>
    <property type="match status" value="1"/>
</dbReference>
<evidence type="ECO:0000259" key="3">
    <source>
        <dbReference type="Pfam" id="PF25917"/>
    </source>
</evidence>
<evidence type="ECO:0000256" key="2">
    <source>
        <dbReference type="ARBA" id="ARBA00009477"/>
    </source>
</evidence>
<gene>
    <name evidence="6" type="ORF">DB32_001532</name>
</gene>
<keyword evidence="7" id="KW-1185">Reference proteome</keyword>
<organism evidence="6 7">
    <name type="scientific">Sandaracinus amylolyticus</name>
    <dbReference type="NCBI Taxonomy" id="927083"/>
    <lineage>
        <taxon>Bacteria</taxon>
        <taxon>Pseudomonadati</taxon>
        <taxon>Myxococcota</taxon>
        <taxon>Polyangia</taxon>
        <taxon>Polyangiales</taxon>
        <taxon>Sandaracinaceae</taxon>
        <taxon>Sandaracinus</taxon>
    </lineage>
</organism>
<evidence type="ECO:0000313" key="6">
    <source>
        <dbReference type="EMBL" id="AKF04383.1"/>
    </source>
</evidence>
<name>A0A0F6W0V5_9BACT</name>
<dbReference type="EMBL" id="CP011125">
    <property type="protein sequence ID" value="AKF04383.1"/>
    <property type="molecule type" value="Genomic_DNA"/>
</dbReference>
<accession>A0A0F6W0V5</accession>
<feature type="domain" description="Multidrug resistance protein MdtA-like C-terminal permuted SH3" evidence="5">
    <location>
        <begin position="253"/>
        <end position="314"/>
    </location>
</feature>
<dbReference type="FunFam" id="2.40.420.20:FF:000001">
    <property type="entry name" value="Efflux RND transporter periplasmic adaptor subunit"/>
    <property type="match status" value="1"/>
</dbReference>
<comment type="subcellular location">
    <subcellularLocation>
        <location evidence="1">Cell envelope</location>
    </subcellularLocation>
</comment>
<dbReference type="SUPFAM" id="SSF111369">
    <property type="entry name" value="HlyD-like secretion proteins"/>
    <property type="match status" value="1"/>
</dbReference>
<dbReference type="InterPro" id="IPR058625">
    <property type="entry name" value="MdtA-like_BSH"/>
</dbReference>
<dbReference type="Pfam" id="PF25917">
    <property type="entry name" value="BSH_RND"/>
    <property type="match status" value="1"/>
</dbReference>
<reference evidence="6 7" key="1">
    <citation type="submission" date="2015-03" db="EMBL/GenBank/DDBJ databases">
        <title>Genome assembly of Sandaracinus amylolyticus DSM 53668.</title>
        <authorList>
            <person name="Sharma G."/>
            <person name="Subramanian S."/>
        </authorList>
    </citation>
    <scope>NUCLEOTIDE SEQUENCE [LARGE SCALE GENOMIC DNA]</scope>
    <source>
        <strain evidence="6 7">DSM 53668</strain>
    </source>
</reference>
<dbReference type="Gene3D" id="2.40.50.100">
    <property type="match status" value="1"/>
</dbReference>
<dbReference type="Gene3D" id="1.10.287.470">
    <property type="entry name" value="Helix hairpin bin"/>
    <property type="match status" value="1"/>
</dbReference>
<dbReference type="STRING" id="927083.DB32_001532"/>
<dbReference type="GO" id="GO:0005886">
    <property type="term" value="C:plasma membrane"/>
    <property type="evidence" value="ECO:0007669"/>
    <property type="project" value="TreeGrafter"/>
</dbReference>
<feature type="domain" description="Multidrug resistance protein MdtA-like beta-barrel" evidence="4">
    <location>
        <begin position="161"/>
        <end position="246"/>
    </location>
</feature>
<dbReference type="NCBIfam" id="TIGR01730">
    <property type="entry name" value="RND_mfp"/>
    <property type="match status" value="1"/>
</dbReference>
<dbReference type="Pfam" id="PF25944">
    <property type="entry name" value="Beta-barrel_RND"/>
    <property type="match status" value="1"/>
</dbReference>
<proteinExistence type="inferred from homology"/>
<dbReference type="Pfam" id="PF25967">
    <property type="entry name" value="RND-MFP_C"/>
    <property type="match status" value="1"/>
</dbReference>
<dbReference type="Proteomes" id="UP000034883">
    <property type="component" value="Chromosome"/>
</dbReference>
<evidence type="ECO:0000313" key="7">
    <source>
        <dbReference type="Proteomes" id="UP000034883"/>
    </source>
</evidence>
<dbReference type="AlphaFoldDB" id="A0A0F6W0V5"/>
<comment type="similarity">
    <text evidence="2">Belongs to the membrane fusion protein (MFP) (TC 8.A.1) family.</text>
</comment>
<evidence type="ECO:0000256" key="1">
    <source>
        <dbReference type="ARBA" id="ARBA00004196"/>
    </source>
</evidence>
<feature type="domain" description="Multidrug resistance protein MdtA-like barrel-sandwich hybrid" evidence="3">
    <location>
        <begin position="13"/>
        <end position="156"/>
    </location>
</feature>
<dbReference type="PANTHER" id="PTHR30158:SF3">
    <property type="entry name" value="MULTIDRUG EFFLUX PUMP SUBUNIT ACRA-RELATED"/>
    <property type="match status" value="1"/>
</dbReference>
<evidence type="ECO:0000259" key="5">
    <source>
        <dbReference type="Pfam" id="PF25967"/>
    </source>
</evidence>
<dbReference type="InterPro" id="IPR058626">
    <property type="entry name" value="MdtA-like_b-barrel"/>
</dbReference>
<dbReference type="Gene3D" id="2.40.30.170">
    <property type="match status" value="1"/>
</dbReference>
<dbReference type="KEGG" id="samy:DB32_001532"/>
<dbReference type="InterPro" id="IPR006143">
    <property type="entry name" value="RND_pump_MFP"/>
</dbReference>
<dbReference type="InterPro" id="IPR058627">
    <property type="entry name" value="MdtA-like_C"/>
</dbReference>
<dbReference type="GO" id="GO:0030313">
    <property type="term" value="C:cell envelope"/>
    <property type="evidence" value="ECO:0007669"/>
    <property type="project" value="UniProtKB-SubCell"/>
</dbReference>
<protein>
    <submittedName>
        <fullName evidence="6">RND efflux system, membrane fusion protein CmeA</fullName>
    </submittedName>
</protein>
<dbReference type="GO" id="GO:0046677">
    <property type="term" value="P:response to antibiotic"/>
    <property type="evidence" value="ECO:0007669"/>
    <property type="project" value="TreeGrafter"/>
</dbReference>
<dbReference type="Gene3D" id="2.40.420.20">
    <property type="match status" value="1"/>
</dbReference>